<dbReference type="Pfam" id="PF23552">
    <property type="entry name" value="ParB_C"/>
    <property type="match status" value="1"/>
</dbReference>
<dbReference type="Gene3D" id="3.90.1530.30">
    <property type="match status" value="1"/>
</dbReference>
<proteinExistence type="inferred from homology"/>
<dbReference type="GO" id="GO:0003677">
    <property type="term" value="F:DNA binding"/>
    <property type="evidence" value="ECO:0007669"/>
    <property type="project" value="UniProtKB-KW"/>
</dbReference>
<dbReference type="EMBL" id="AP009389">
    <property type="protein sequence ID" value="BAF61094.1"/>
    <property type="molecule type" value="Genomic_DNA"/>
</dbReference>
<evidence type="ECO:0000313" key="8">
    <source>
        <dbReference type="Proteomes" id="UP000006556"/>
    </source>
</evidence>
<evidence type="ECO:0000256" key="3">
    <source>
        <dbReference type="ARBA" id="ARBA00022829"/>
    </source>
</evidence>
<dbReference type="Pfam" id="PF02195">
    <property type="entry name" value="ParB_N"/>
    <property type="match status" value="1"/>
</dbReference>
<dbReference type="GO" id="GO:0045881">
    <property type="term" value="P:positive regulation of sporulation resulting in formation of a cellular spore"/>
    <property type="evidence" value="ECO:0007669"/>
    <property type="project" value="TreeGrafter"/>
</dbReference>
<dbReference type="InterPro" id="IPR004437">
    <property type="entry name" value="ParB/RepB/Spo0J"/>
</dbReference>
<keyword evidence="8" id="KW-1185">Reference proteome</keyword>
<dbReference type="SMART" id="SM00470">
    <property type="entry name" value="ParB"/>
    <property type="match status" value="1"/>
</dbReference>
<evidence type="ECO:0000259" key="6">
    <source>
        <dbReference type="SMART" id="SM00470"/>
    </source>
</evidence>
<dbReference type="SUPFAM" id="SSF110849">
    <property type="entry name" value="ParB/Sulfiredoxin"/>
    <property type="match status" value="1"/>
</dbReference>
<evidence type="ECO:0000313" key="7">
    <source>
        <dbReference type="EMBL" id="BAF61094.1"/>
    </source>
</evidence>
<dbReference type="AlphaFoldDB" id="A5CY42"/>
<dbReference type="SUPFAM" id="SSF109709">
    <property type="entry name" value="KorB DNA-binding domain-like"/>
    <property type="match status" value="1"/>
</dbReference>
<accession>A5CY42</accession>
<dbReference type="KEGG" id="pth:PTH_2913"/>
<dbReference type="Gene3D" id="1.10.10.2830">
    <property type="match status" value="1"/>
</dbReference>
<evidence type="ECO:0000256" key="5">
    <source>
        <dbReference type="SAM" id="Coils"/>
    </source>
</evidence>
<dbReference type="NCBIfam" id="TIGR00180">
    <property type="entry name" value="parB_part"/>
    <property type="match status" value="1"/>
</dbReference>
<dbReference type="InterPro" id="IPR057240">
    <property type="entry name" value="ParB_dimer_C"/>
</dbReference>
<evidence type="ECO:0000256" key="4">
    <source>
        <dbReference type="ARBA" id="ARBA00023125"/>
    </source>
</evidence>
<dbReference type="STRING" id="370438.PTH_2913"/>
<feature type="domain" description="ParB-like N-terminal" evidence="6">
    <location>
        <begin position="28"/>
        <end position="118"/>
    </location>
</feature>
<dbReference type="InterPro" id="IPR050336">
    <property type="entry name" value="Chromosome_partition/occlusion"/>
</dbReference>
<keyword evidence="3" id="KW-0159">Chromosome partition</keyword>
<keyword evidence="4" id="KW-0238">DNA-binding</keyword>
<comment type="similarity">
    <text evidence="2">Belongs to the ParB family.</text>
</comment>
<dbReference type="FunFam" id="3.90.1530.30:FF:000001">
    <property type="entry name" value="Chromosome partitioning protein ParB"/>
    <property type="match status" value="1"/>
</dbReference>
<dbReference type="HOGENOM" id="CLU_023853_0_0_9"/>
<dbReference type="InterPro" id="IPR036086">
    <property type="entry name" value="ParB/Sulfiredoxin_sf"/>
</dbReference>
<organism evidence="7 8">
    <name type="scientific">Pelotomaculum thermopropionicum (strain DSM 13744 / JCM 10971 / SI)</name>
    <dbReference type="NCBI Taxonomy" id="370438"/>
    <lineage>
        <taxon>Bacteria</taxon>
        <taxon>Bacillati</taxon>
        <taxon>Bacillota</taxon>
        <taxon>Clostridia</taxon>
        <taxon>Eubacteriales</taxon>
        <taxon>Desulfotomaculaceae</taxon>
        <taxon>Pelotomaculum</taxon>
    </lineage>
</organism>
<dbReference type="CDD" id="cd16393">
    <property type="entry name" value="SPO0J_N"/>
    <property type="match status" value="1"/>
</dbReference>
<name>A5CY42_PELTS</name>
<dbReference type="InterPro" id="IPR003115">
    <property type="entry name" value="ParB_N"/>
</dbReference>
<keyword evidence="5" id="KW-0175">Coiled coil</keyword>
<dbReference type="GO" id="GO:0007059">
    <property type="term" value="P:chromosome segregation"/>
    <property type="evidence" value="ECO:0007669"/>
    <property type="project" value="UniProtKB-KW"/>
</dbReference>
<dbReference type="Pfam" id="PF17762">
    <property type="entry name" value="HTH_ParB"/>
    <property type="match status" value="1"/>
</dbReference>
<dbReference type="GO" id="GO:0005694">
    <property type="term" value="C:chromosome"/>
    <property type="evidence" value="ECO:0007669"/>
    <property type="project" value="TreeGrafter"/>
</dbReference>
<dbReference type="GO" id="GO:0009295">
    <property type="term" value="C:nucleoid"/>
    <property type="evidence" value="ECO:0007669"/>
    <property type="project" value="UniProtKB-SubCell"/>
</dbReference>
<dbReference type="Proteomes" id="UP000006556">
    <property type="component" value="Chromosome"/>
</dbReference>
<gene>
    <name evidence="7" type="primary">Spo0J</name>
    <name evidence="7" type="ordered locus">PTH_2913</name>
</gene>
<feature type="coiled-coil region" evidence="5">
    <location>
        <begin position="210"/>
        <end position="259"/>
    </location>
</feature>
<protein>
    <submittedName>
        <fullName evidence="7">Predicted transcriptional regulator</fullName>
    </submittedName>
</protein>
<evidence type="ECO:0000256" key="2">
    <source>
        <dbReference type="ARBA" id="ARBA00006295"/>
    </source>
</evidence>
<evidence type="ECO:0000256" key="1">
    <source>
        <dbReference type="ARBA" id="ARBA00004453"/>
    </source>
</evidence>
<comment type="subcellular location">
    <subcellularLocation>
        <location evidence="1">Cytoplasm</location>
        <location evidence="1">Nucleoid</location>
    </subcellularLocation>
</comment>
<dbReference type="FunFam" id="1.10.10.2830:FF:000001">
    <property type="entry name" value="Chromosome partitioning protein ParB"/>
    <property type="match status" value="1"/>
</dbReference>
<dbReference type="eggNOG" id="COG1475">
    <property type="taxonomic scope" value="Bacteria"/>
</dbReference>
<dbReference type="PANTHER" id="PTHR33375">
    <property type="entry name" value="CHROMOSOME-PARTITIONING PROTEIN PARB-RELATED"/>
    <property type="match status" value="1"/>
</dbReference>
<dbReference type="PANTHER" id="PTHR33375:SF1">
    <property type="entry name" value="CHROMOSOME-PARTITIONING PROTEIN PARB-RELATED"/>
    <property type="match status" value="1"/>
</dbReference>
<dbReference type="InterPro" id="IPR041468">
    <property type="entry name" value="HTH_ParB/Spo0J"/>
</dbReference>
<sequence>MSRRRGLGRGLEALIPAREDAVKGEQIQEIEIDQIRPARGQARMSFDGEKLAGLAASIKEHGVIQPVVVRPLREGGYELIAGERRWRACGMLGRKKIPAVVKEYEDIEAAAISLIENIQREDLNPLEEAMAYQKLMNEFKMTQAELSERVGRSRPFIANMVRLLSLPEEIKKMLADGRLGAGHARALLAVNDQQKQIAAAEKIAGRQLSVRQAEEIAKKMAEESNKIKNEETAERSSFIREKEKELRDYLGAAVKIRERGKGGGRLEIEFENEDHLKRIVETVMGNKM</sequence>
<reference evidence="8" key="1">
    <citation type="journal article" date="2008" name="Genome Res.">
        <title>The genome of Pelotomaculum thermopropionicum reveals niche-associated evolution in anaerobic microbiota.</title>
        <authorList>
            <person name="Kosaka T."/>
            <person name="Kato S."/>
            <person name="Shimoyama T."/>
            <person name="Ishii S."/>
            <person name="Abe T."/>
            <person name="Watanabe K."/>
        </authorList>
    </citation>
    <scope>NUCLEOTIDE SEQUENCE [LARGE SCALE GENOMIC DNA]</scope>
    <source>
        <strain evidence="8">DSM 13744 / JCM 10971 / SI</strain>
    </source>
</reference>